<gene>
    <name evidence="5" type="ORF">GCM10025751_10690</name>
</gene>
<accession>A0AAV3UDQ9</accession>
<keyword evidence="6" id="KW-1185">Reference proteome</keyword>
<dbReference type="PANTHER" id="PTHR34236:SF1">
    <property type="entry name" value="DIMETHYL SULFOXIDE REDUCTASE TRANSCRIPTIONAL ACTIVATOR"/>
    <property type="match status" value="1"/>
</dbReference>
<dbReference type="GeneID" id="68611632"/>
<comment type="caution">
    <text evidence="5">The sequence shown here is derived from an EMBL/GenBank/DDBJ whole genome shotgun (WGS) entry which is preliminary data.</text>
</comment>
<evidence type="ECO:0000259" key="4">
    <source>
        <dbReference type="Pfam" id="PF15915"/>
    </source>
</evidence>
<dbReference type="RefSeq" id="WP_227775853.1">
    <property type="nucleotide sequence ID" value="NZ_BAABKX010000001.1"/>
</dbReference>
<evidence type="ECO:0008006" key="7">
    <source>
        <dbReference type="Google" id="ProtNLM"/>
    </source>
</evidence>
<feature type="domain" description="Bacterioopsin transcriptional activator GAF and HTH associated" evidence="4">
    <location>
        <begin position="26"/>
        <end position="140"/>
    </location>
</feature>
<evidence type="ECO:0000313" key="6">
    <source>
        <dbReference type="Proteomes" id="UP001501729"/>
    </source>
</evidence>
<dbReference type="InterPro" id="IPR031803">
    <property type="entry name" value="BAT_GAF/HTH-assoc"/>
</dbReference>
<sequence>MNFIAEFDITTPILAKTRRAVTGLVVDIEDLQLRSGKSPVLVCWVDCDDFDVIDRELPTDPTVEAFEILAESSGRRLYRVALSEKGEAALVYPVAVEHGITFLEVRATDDGTHISARIPNRDVLLSLQSRLEERDVSLQLKRIYRADDSGDVPYGVSERQREILLYAVEAGFFEVPRKITLRDIAVEFDITDQAVSTLLRRGLTNLLRHTLASSVDT</sequence>
<reference evidence="5 6" key="1">
    <citation type="journal article" date="2019" name="Int. J. Syst. Evol. Microbiol.">
        <title>The Global Catalogue of Microorganisms (GCM) 10K type strain sequencing project: providing services to taxonomists for standard genome sequencing and annotation.</title>
        <authorList>
            <consortium name="The Broad Institute Genomics Platform"/>
            <consortium name="The Broad Institute Genome Sequencing Center for Infectious Disease"/>
            <person name="Wu L."/>
            <person name="Ma J."/>
        </authorList>
    </citation>
    <scope>NUCLEOTIDE SEQUENCE [LARGE SCALE GENOMIC DNA]</scope>
    <source>
        <strain evidence="5 6">JCM 17504</strain>
    </source>
</reference>
<keyword evidence="2" id="KW-0804">Transcription</keyword>
<evidence type="ECO:0000256" key="2">
    <source>
        <dbReference type="ARBA" id="ARBA00023163"/>
    </source>
</evidence>
<dbReference type="Pfam" id="PF15915">
    <property type="entry name" value="BAT"/>
    <property type="match status" value="1"/>
</dbReference>
<name>A0AAV3UDQ9_9EURY</name>
<dbReference type="EMBL" id="BAABKX010000001">
    <property type="protein sequence ID" value="GAA5044411.1"/>
    <property type="molecule type" value="Genomic_DNA"/>
</dbReference>
<evidence type="ECO:0000259" key="3">
    <source>
        <dbReference type="Pfam" id="PF04967"/>
    </source>
</evidence>
<protein>
    <recommendedName>
        <fullName evidence="7">HTH DNA binding domain-containing protein</fullName>
    </recommendedName>
</protein>
<dbReference type="AlphaFoldDB" id="A0AAV3UDQ9"/>
<dbReference type="PANTHER" id="PTHR34236">
    <property type="entry name" value="DIMETHYL SULFOXIDE REDUCTASE TRANSCRIPTIONAL ACTIVATOR"/>
    <property type="match status" value="1"/>
</dbReference>
<proteinExistence type="predicted"/>
<keyword evidence="1" id="KW-0805">Transcription regulation</keyword>
<feature type="domain" description="HTH bat-type" evidence="3">
    <location>
        <begin position="157"/>
        <end position="207"/>
    </location>
</feature>
<dbReference type="Pfam" id="PF04967">
    <property type="entry name" value="HTH_10"/>
    <property type="match status" value="1"/>
</dbReference>
<dbReference type="Proteomes" id="UP001501729">
    <property type="component" value="Unassembled WGS sequence"/>
</dbReference>
<dbReference type="InterPro" id="IPR007050">
    <property type="entry name" value="HTH_bacterioopsin"/>
</dbReference>
<organism evidence="5 6">
    <name type="scientific">Haladaptatus pallidirubidus</name>
    <dbReference type="NCBI Taxonomy" id="1008152"/>
    <lineage>
        <taxon>Archaea</taxon>
        <taxon>Methanobacteriati</taxon>
        <taxon>Methanobacteriota</taxon>
        <taxon>Stenosarchaea group</taxon>
        <taxon>Halobacteria</taxon>
        <taxon>Halobacteriales</taxon>
        <taxon>Haladaptataceae</taxon>
        <taxon>Haladaptatus</taxon>
    </lineage>
</organism>
<evidence type="ECO:0000313" key="5">
    <source>
        <dbReference type="EMBL" id="GAA5044411.1"/>
    </source>
</evidence>
<evidence type="ECO:0000256" key="1">
    <source>
        <dbReference type="ARBA" id="ARBA00023015"/>
    </source>
</evidence>